<name>A0ABY8GGL1_EDWIC</name>
<evidence type="ECO:0000313" key="2">
    <source>
        <dbReference type="Proteomes" id="UP001222680"/>
    </source>
</evidence>
<sequence length="117" mass="13257">MKQNSAEVKGMSRMAQRLLDKIDRLEHAVKHRVELNRNPIPGTSSDKVLSLAKCEWILKDYAMFRRWISNADIVESQPWVNASRSEVSIDNIGVPLPPGWDLIKIPVICPICGFTSE</sequence>
<protein>
    <submittedName>
        <fullName evidence="1">Uncharacterized protein</fullName>
    </submittedName>
</protein>
<proteinExistence type="predicted"/>
<dbReference type="EMBL" id="CP092014">
    <property type="protein sequence ID" value="WFN96488.1"/>
    <property type="molecule type" value="Genomic_DNA"/>
</dbReference>
<accession>A0ABY8GGL1</accession>
<organism evidence="1 2">
    <name type="scientific">Edwardsiella ictaluri</name>
    <dbReference type="NCBI Taxonomy" id="67780"/>
    <lineage>
        <taxon>Bacteria</taxon>
        <taxon>Pseudomonadati</taxon>
        <taxon>Pseudomonadota</taxon>
        <taxon>Gammaproteobacteria</taxon>
        <taxon>Enterobacterales</taxon>
        <taxon>Hafniaceae</taxon>
        <taxon>Edwardsiella</taxon>
    </lineage>
</organism>
<reference evidence="1 2" key="1">
    <citation type="submission" date="2022-02" db="EMBL/GenBank/DDBJ databases">
        <title>Phenotypic, genotypic and serological characterization of Edwardsiella ictaluri from catfish and ornamental fish species.</title>
        <authorList>
            <person name="Rose D."/>
            <person name="Tekedar H.C."/>
            <person name="Waldbieser G.C."/>
            <person name="Aarattuthodi S."/>
            <person name="Griffin M.J."/>
        </authorList>
    </citation>
    <scope>NUCLEOTIDE SEQUENCE [LARGE SCALE GENOMIC DNA]</scope>
    <source>
        <strain evidence="1 2">13 TAL-140 K3</strain>
    </source>
</reference>
<evidence type="ECO:0000313" key="1">
    <source>
        <dbReference type="EMBL" id="WFN96488.1"/>
    </source>
</evidence>
<keyword evidence="2" id="KW-1185">Reference proteome</keyword>
<gene>
    <name evidence="1" type="ORF">MAY91_17585</name>
</gene>
<dbReference type="Proteomes" id="UP001222680">
    <property type="component" value="Chromosome"/>
</dbReference>